<dbReference type="Proteomes" id="UP000295807">
    <property type="component" value="Unassembled WGS sequence"/>
</dbReference>
<sequence>MFKAIVAFIFLAGFLSGFSRPPGPEPAIRAVKIIWNLGGAGMANPDDTVLVPVNISDSIFLFYDKDKMVYKLPHTESVHYYDRPSSWKTRYSYLSHLKGADYGLFFDSLGANSGKRLNVDSLLKEKISYRIVLDDYSLVETVKLSDQGVMIEKYGSQITNHLAYPDTALLYYTTGLKDVDYSISDSLDHAKGQKLFKVRFVSNSQYYQDHPLKMPRREISLELKEFQVSSAMENEIRKFFGRTGID</sequence>
<keyword evidence="2" id="KW-1185">Reference proteome</keyword>
<dbReference type="RefSeq" id="WP_132130478.1">
    <property type="nucleotide sequence ID" value="NZ_CP042432.1"/>
</dbReference>
<dbReference type="AlphaFoldDB" id="A0A4R3KLP6"/>
<evidence type="ECO:0000313" key="2">
    <source>
        <dbReference type="Proteomes" id="UP000295807"/>
    </source>
</evidence>
<proteinExistence type="predicted"/>
<accession>A0A4R3KLP6</accession>
<evidence type="ECO:0000313" key="1">
    <source>
        <dbReference type="EMBL" id="TCS85061.1"/>
    </source>
</evidence>
<organism evidence="1 2">
    <name type="scientific">Anseongella ginsenosidimutans</name>
    <dbReference type="NCBI Taxonomy" id="496056"/>
    <lineage>
        <taxon>Bacteria</taxon>
        <taxon>Pseudomonadati</taxon>
        <taxon>Bacteroidota</taxon>
        <taxon>Sphingobacteriia</taxon>
        <taxon>Sphingobacteriales</taxon>
        <taxon>Sphingobacteriaceae</taxon>
        <taxon>Anseongella</taxon>
    </lineage>
</organism>
<comment type="caution">
    <text evidence="1">The sequence shown here is derived from an EMBL/GenBank/DDBJ whole genome shotgun (WGS) entry which is preliminary data.</text>
</comment>
<protein>
    <submittedName>
        <fullName evidence="1">Uncharacterized protein</fullName>
    </submittedName>
</protein>
<gene>
    <name evidence="1" type="ORF">EDD80_11544</name>
</gene>
<name>A0A4R3KLP6_9SPHI</name>
<dbReference type="EMBL" id="SMAD01000015">
    <property type="protein sequence ID" value="TCS85061.1"/>
    <property type="molecule type" value="Genomic_DNA"/>
</dbReference>
<reference evidence="1 2" key="1">
    <citation type="submission" date="2019-03" db="EMBL/GenBank/DDBJ databases">
        <title>Genomic Encyclopedia of Type Strains, Phase IV (KMG-IV): sequencing the most valuable type-strain genomes for metagenomic binning, comparative biology and taxonomic classification.</title>
        <authorList>
            <person name="Goeker M."/>
        </authorList>
    </citation>
    <scope>NUCLEOTIDE SEQUENCE [LARGE SCALE GENOMIC DNA]</scope>
    <source>
        <strain evidence="1 2">DSM 21100</strain>
    </source>
</reference>